<keyword evidence="4" id="KW-1185">Reference proteome</keyword>
<feature type="transmembrane region" description="Helical" evidence="2">
    <location>
        <begin position="191"/>
        <end position="212"/>
    </location>
</feature>
<keyword evidence="2" id="KW-0812">Transmembrane</keyword>
<sequence>MAAVEELGEVAGLAALAGGVTRSAAWTDRDAVDRALRRVDRSIASDREESSRPAPAAARPSADWQSRLLDILDPSRDEHTDPPPADPEGAALRAEADAQAAVTVARLALREAQRAVLESRAAALRALALDPACIGPTRADGADTRLAAAVRIPLAHRLLPPGHPIRAHARAVTEGVAHEFSALLRDRPRPILTKLAVGLGLGLAYLGYLRLFRWDDKEEVMPYLALYALSGVIGGVVCTNALCWDAGRVRAALVGGRRLWQLLLAKNITLFVLVGAVGLVLSGLLAWRAGEPAALLKAVGQLITMMLIWLGIGNVLSVVSPLRVEPLEARRQDGTLRPFLLSFVSSYVVGLGVNLMLTWRVWAKQSMIAELGGPLVPVLTLVGSALVSYLLLTVLAVSLTERPRVRRTLLREMIDHRATVRTPALP</sequence>
<dbReference type="AlphaFoldDB" id="A0A938YKD0"/>
<evidence type="ECO:0000256" key="2">
    <source>
        <dbReference type="SAM" id="Phobius"/>
    </source>
</evidence>
<dbReference type="RefSeq" id="WP_205256873.1">
    <property type="nucleotide sequence ID" value="NZ_BAAAPV010000004.1"/>
</dbReference>
<protein>
    <submittedName>
        <fullName evidence="3">Uncharacterized protein</fullName>
    </submittedName>
</protein>
<organism evidence="3 4">
    <name type="scientific">Nakamurella flavida</name>
    <dbReference type="NCBI Taxonomy" id="363630"/>
    <lineage>
        <taxon>Bacteria</taxon>
        <taxon>Bacillati</taxon>
        <taxon>Actinomycetota</taxon>
        <taxon>Actinomycetes</taxon>
        <taxon>Nakamurellales</taxon>
        <taxon>Nakamurellaceae</taxon>
        <taxon>Nakamurella</taxon>
    </lineage>
</organism>
<keyword evidence="2" id="KW-1133">Transmembrane helix</keyword>
<proteinExistence type="predicted"/>
<feature type="transmembrane region" description="Helical" evidence="2">
    <location>
        <begin position="374"/>
        <end position="397"/>
    </location>
</feature>
<evidence type="ECO:0000313" key="3">
    <source>
        <dbReference type="EMBL" id="MBM9476769.1"/>
    </source>
</evidence>
<feature type="compositionally biased region" description="Low complexity" evidence="1">
    <location>
        <begin position="52"/>
        <end position="62"/>
    </location>
</feature>
<feature type="transmembrane region" description="Helical" evidence="2">
    <location>
        <begin position="299"/>
        <end position="319"/>
    </location>
</feature>
<feature type="region of interest" description="Disordered" evidence="1">
    <location>
        <begin position="41"/>
        <end position="94"/>
    </location>
</feature>
<name>A0A938YKD0_9ACTN</name>
<gene>
    <name evidence="3" type="ORF">JL107_09960</name>
</gene>
<feature type="compositionally biased region" description="Basic and acidic residues" evidence="1">
    <location>
        <begin position="41"/>
        <end position="51"/>
    </location>
</feature>
<evidence type="ECO:0000256" key="1">
    <source>
        <dbReference type="SAM" id="MobiDB-lite"/>
    </source>
</evidence>
<reference evidence="3" key="1">
    <citation type="submission" date="2021-01" db="EMBL/GenBank/DDBJ databases">
        <title>KCTC 19127 draft genome.</title>
        <authorList>
            <person name="An D."/>
        </authorList>
    </citation>
    <scope>NUCLEOTIDE SEQUENCE</scope>
    <source>
        <strain evidence="3">KCTC 19127</strain>
    </source>
</reference>
<keyword evidence="2" id="KW-0472">Membrane</keyword>
<dbReference type="Proteomes" id="UP000663801">
    <property type="component" value="Unassembled WGS sequence"/>
</dbReference>
<accession>A0A938YKD0</accession>
<feature type="transmembrane region" description="Helical" evidence="2">
    <location>
        <begin position="268"/>
        <end position="287"/>
    </location>
</feature>
<evidence type="ECO:0000313" key="4">
    <source>
        <dbReference type="Proteomes" id="UP000663801"/>
    </source>
</evidence>
<feature type="transmembrane region" description="Helical" evidence="2">
    <location>
        <begin position="339"/>
        <end position="362"/>
    </location>
</feature>
<feature type="transmembrane region" description="Helical" evidence="2">
    <location>
        <begin position="224"/>
        <end position="247"/>
    </location>
</feature>
<dbReference type="EMBL" id="JAERWL010000008">
    <property type="protein sequence ID" value="MBM9476769.1"/>
    <property type="molecule type" value="Genomic_DNA"/>
</dbReference>
<comment type="caution">
    <text evidence="3">The sequence shown here is derived from an EMBL/GenBank/DDBJ whole genome shotgun (WGS) entry which is preliminary data.</text>
</comment>